<evidence type="ECO:0000313" key="2">
    <source>
        <dbReference type="EMBL" id="SUZ97142.1"/>
    </source>
</evidence>
<name>A0A381RZ79_9ZZZZ</name>
<reference evidence="2" key="1">
    <citation type="submission" date="2018-05" db="EMBL/GenBank/DDBJ databases">
        <authorList>
            <person name="Lanie J.A."/>
            <person name="Ng W.-L."/>
            <person name="Kazmierczak K.M."/>
            <person name="Andrzejewski T.M."/>
            <person name="Davidsen T.M."/>
            <person name="Wayne K.J."/>
            <person name="Tettelin H."/>
            <person name="Glass J.I."/>
            <person name="Rusch D."/>
            <person name="Podicherti R."/>
            <person name="Tsui H.-C.T."/>
            <person name="Winkler M.E."/>
        </authorList>
    </citation>
    <scope>NUCLEOTIDE SEQUENCE</scope>
</reference>
<comment type="similarity">
    <text evidence="1">Belongs to the CTAG/PCC1 family.</text>
</comment>
<accession>A0A381RZ79</accession>
<dbReference type="Gene3D" id="3.30.310.50">
    <property type="entry name" value="Alpha-D-phosphohexomutase, C-terminal domain"/>
    <property type="match status" value="1"/>
</dbReference>
<dbReference type="NCBIfam" id="NF011470">
    <property type="entry name" value="PRK14887.1"/>
    <property type="match status" value="1"/>
</dbReference>
<dbReference type="AlphaFoldDB" id="A0A381RZ79"/>
<dbReference type="Pfam" id="PF09341">
    <property type="entry name" value="Pcc1"/>
    <property type="match status" value="1"/>
</dbReference>
<organism evidence="2">
    <name type="scientific">marine metagenome</name>
    <dbReference type="NCBI Taxonomy" id="408172"/>
    <lineage>
        <taxon>unclassified sequences</taxon>
        <taxon>metagenomes</taxon>
        <taxon>ecological metagenomes</taxon>
    </lineage>
</organism>
<sequence length="151" mass="16653">VFRLAYIAAAAADSSSPVVLTTQLRWRNNGQLQVFGLWYFARNGSRDARSDLPQVRQQDFLQKAPFDQEDCHVRLMRASLDLRTGPETTAIAAALRPEVEAGIPKVALEMSSAGERLRFEMEADDIVSLRAALNSFLGWAACAQQVAKNGD</sequence>
<dbReference type="EMBL" id="UINC01002481">
    <property type="protein sequence ID" value="SUZ97142.1"/>
    <property type="molecule type" value="Genomic_DNA"/>
</dbReference>
<gene>
    <name evidence="2" type="ORF">METZ01_LOCUS49996</name>
</gene>
<feature type="non-terminal residue" evidence="2">
    <location>
        <position position="1"/>
    </location>
</feature>
<protein>
    <submittedName>
        <fullName evidence="2">Uncharacterized protein</fullName>
    </submittedName>
</protein>
<dbReference type="InterPro" id="IPR015419">
    <property type="entry name" value="CTAG/Pcc1"/>
</dbReference>
<proteinExistence type="inferred from homology"/>
<evidence type="ECO:0000256" key="1">
    <source>
        <dbReference type="ARBA" id="ARBA00007073"/>
    </source>
</evidence>